<keyword evidence="1" id="KW-0472">Membrane</keyword>
<dbReference type="EMBL" id="JACGWN010000012">
    <property type="protein sequence ID" value="KAL0416165.1"/>
    <property type="molecule type" value="Genomic_DNA"/>
</dbReference>
<dbReference type="AlphaFoldDB" id="A0AAW2UH36"/>
<organism evidence="2">
    <name type="scientific">Sesamum latifolium</name>
    <dbReference type="NCBI Taxonomy" id="2727402"/>
    <lineage>
        <taxon>Eukaryota</taxon>
        <taxon>Viridiplantae</taxon>
        <taxon>Streptophyta</taxon>
        <taxon>Embryophyta</taxon>
        <taxon>Tracheophyta</taxon>
        <taxon>Spermatophyta</taxon>
        <taxon>Magnoliopsida</taxon>
        <taxon>eudicotyledons</taxon>
        <taxon>Gunneridae</taxon>
        <taxon>Pentapetalae</taxon>
        <taxon>asterids</taxon>
        <taxon>lamiids</taxon>
        <taxon>Lamiales</taxon>
        <taxon>Pedaliaceae</taxon>
        <taxon>Sesamum</taxon>
    </lineage>
</organism>
<keyword evidence="1" id="KW-1133">Transmembrane helix</keyword>
<reference evidence="2" key="1">
    <citation type="submission" date="2020-06" db="EMBL/GenBank/DDBJ databases">
        <authorList>
            <person name="Li T."/>
            <person name="Hu X."/>
            <person name="Zhang T."/>
            <person name="Song X."/>
            <person name="Zhang H."/>
            <person name="Dai N."/>
            <person name="Sheng W."/>
            <person name="Hou X."/>
            <person name="Wei L."/>
        </authorList>
    </citation>
    <scope>NUCLEOTIDE SEQUENCE</scope>
    <source>
        <strain evidence="2">KEN1</strain>
        <tissue evidence="2">Leaf</tissue>
    </source>
</reference>
<reference evidence="2" key="2">
    <citation type="journal article" date="2024" name="Plant">
        <title>Genomic evolution and insights into agronomic trait innovations of Sesamum species.</title>
        <authorList>
            <person name="Miao H."/>
            <person name="Wang L."/>
            <person name="Qu L."/>
            <person name="Liu H."/>
            <person name="Sun Y."/>
            <person name="Le M."/>
            <person name="Wang Q."/>
            <person name="Wei S."/>
            <person name="Zheng Y."/>
            <person name="Lin W."/>
            <person name="Duan Y."/>
            <person name="Cao H."/>
            <person name="Xiong S."/>
            <person name="Wang X."/>
            <person name="Wei L."/>
            <person name="Li C."/>
            <person name="Ma Q."/>
            <person name="Ju M."/>
            <person name="Zhao R."/>
            <person name="Li G."/>
            <person name="Mu C."/>
            <person name="Tian Q."/>
            <person name="Mei H."/>
            <person name="Zhang T."/>
            <person name="Gao T."/>
            <person name="Zhang H."/>
        </authorList>
    </citation>
    <scope>NUCLEOTIDE SEQUENCE</scope>
    <source>
        <strain evidence="2">KEN1</strain>
    </source>
</reference>
<proteinExistence type="predicted"/>
<feature type="transmembrane region" description="Helical" evidence="1">
    <location>
        <begin position="12"/>
        <end position="31"/>
    </location>
</feature>
<protein>
    <submittedName>
        <fullName evidence="2">Uncharacterized protein</fullName>
    </submittedName>
</protein>
<name>A0AAW2UH36_9LAMI</name>
<sequence length="77" mass="8626">MRNEFLFPISGWSIISLKEALIIGSVVYYAPQEKLGFWLPGVVCASGKLDLFLQGVVYASGKLDLLASRHRMRLRKA</sequence>
<keyword evidence="1" id="KW-0812">Transmembrane</keyword>
<evidence type="ECO:0000313" key="2">
    <source>
        <dbReference type="EMBL" id="KAL0416165.1"/>
    </source>
</evidence>
<accession>A0AAW2UH36</accession>
<evidence type="ECO:0000256" key="1">
    <source>
        <dbReference type="SAM" id="Phobius"/>
    </source>
</evidence>
<comment type="caution">
    <text evidence="2">The sequence shown here is derived from an EMBL/GenBank/DDBJ whole genome shotgun (WGS) entry which is preliminary data.</text>
</comment>
<gene>
    <name evidence="2" type="ORF">Slati_3448400</name>
</gene>